<dbReference type="Proteomes" id="UP000265882">
    <property type="component" value="Unassembled WGS sequence"/>
</dbReference>
<dbReference type="Gene3D" id="1.20.1250.20">
    <property type="entry name" value="MFS general substrate transporter like domains"/>
    <property type="match status" value="2"/>
</dbReference>
<feature type="transmembrane region" description="Helical" evidence="5">
    <location>
        <begin position="95"/>
        <end position="112"/>
    </location>
</feature>
<evidence type="ECO:0000313" key="8">
    <source>
        <dbReference type="Proteomes" id="UP000265882"/>
    </source>
</evidence>
<dbReference type="GO" id="GO:0022857">
    <property type="term" value="F:transmembrane transporter activity"/>
    <property type="evidence" value="ECO:0007669"/>
    <property type="project" value="InterPro"/>
</dbReference>
<feature type="transmembrane region" description="Helical" evidence="5">
    <location>
        <begin position="186"/>
        <end position="205"/>
    </location>
</feature>
<proteinExistence type="predicted"/>
<comment type="subcellular location">
    <subcellularLocation>
        <location evidence="1">Membrane</location>
        <topology evidence="1">Multi-pass membrane protein</topology>
    </subcellularLocation>
</comment>
<feature type="transmembrane region" description="Helical" evidence="5">
    <location>
        <begin position="64"/>
        <end position="83"/>
    </location>
</feature>
<organism evidence="7 8">
    <name type="scientific">Abyssobacteria bacterium (strain SURF_5)</name>
    <dbReference type="NCBI Taxonomy" id="2093360"/>
    <lineage>
        <taxon>Bacteria</taxon>
        <taxon>Pseudomonadati</taxon>
        <taxon>Candidatus Hydrogenedentota</taxon>
        <taxon>Candidatus Abyssobacteria</taxon>
    </lineage>
</organism>
<keyword evidence="2 5" id="KW-0812">Transmembrane</keyword>
<evidence type="ECO:0000256" key="3">
    <source>
        <dbReference type="ARBA" id="ARBA00022989"/>
    </source>
</evidence>
<accession>A0A3A4NBV4</accession>
<dbReference type="Pfam" id="PF07690">
    <property type="entry name" value="MFS_1"/>
    <property type="match status" value="1"/>
</dbReference>
<keyword evidence="4 5" id="KW-0472">Membrane</keyword>
<dbReference type="InterPro" id="IPR011701">
    <property type="entry name" value="MFS"/>
</dbReference>
<name>A0A3A4NBV4_ABYX5</name>
<dbReference type="PANTHER" id="PTHR11662">
    <property type="entry name" value="SOLUTE CARRIER FAMILY 17"/>
    <property type="match status" value="1"/>
</dbReference>
<dbReference type="InterPro" id="IPR020846">
    <property type="entry name" value="MFS_dom"/>
</dbReference>
<sequence>MPTSVETETLAKIRSPETTSVRWRLPVVLLITVIIAYFDRLNISLALPFIAAEHGWTAEQTGKYGGTILSIFFVGYGLANIFFSPIGERVGPRRSLITAVVFFSLFTVAGAATGGILWLFLVTRLLLGLGEGIHFPMNSKLIKNWFPLSERSRANGMWVSGILFATVLAPLILVPIIQWWSWRAMFLLLGIMGMVITIPLLALFCHDTPARHPFISTSEKALIEAGMEAREPEEERFWKQVKPFLRDKTYWLAMLGGIFNNIASFGLLMWFPTYFVEGRGLAFDNLKYALSIPYVISIAGIAFMSWAGDKSQRRAYLAGAGYLLTGVIAFFAVRASSIETTVALFAAALFFQMGFTSQEFAILQRILPRSRVATGTGFYNGVAMLIGGGLGPAIVGGVVALSGNYAAGILAILGAAFLAGFDMLILGRFLKY</sequence>
<dbReference type="InterPro" id="IPR036259">
    <property type="entry name" value="MFS_trans_sf"/>
</dbReference>
<evidence type="ECO:0000259" key="6">
    <source>
        <dbReference type="PROSITE" id="PS50850"/>
    </source>
</evidence>
<evidence type="ECO:0000256" key="4">
    <source>
        <dbReference type="ARBA" id="ARBA00023136"/>
    </source>
</evidence>
<feature type="transmembrane region" description="Helical" evidence="5">
    <location>
        <begin position="118"/>
        <end position="137"/>
    </location>
</feature>
<protein>
    <submittedName>
        <fullName evidence="7">MFS transporter</fullName>
    </submittedName>
</protein>
<dbReference type="SUPFAM" id="SSF103473">
    <property type="entry name" value="MFS general substrate transporter"/>
    <property type="match status" value="1"/>
</dbReference>
<keyword evidence="3 5" id="KW-1133">Transmembrane helix</keyword>
<feature type="transmembrane region" description="Helical" evidence="5">
    <location>
        <begin position="21"/>
        <end position="38"/>
    </location>
</feature>
<evidence type="ECO:0000313" key="7">
    <source>
        <dbReference type="EMBL" id="RJP16115.1"/>
    </source>
</evidence>
<dbReference type="EMBL" id="QZKU01000128">
    <property type="protein sequence ID" value="RJP16115.1"/>
    <property type="molecule type" value="Genomic_DNA"/>
</dbReference>
<feature type="transmembrane region" description="Helical" evidence="5">
    <location>
        <begin position="338"/>
        <end position="356"/>
    </location>
</feature>
<feature type="transmembrane region" description="Helical" evidence="5">
    <location>
        <begin position="405"/>
        <end position="426"/>
    </location>
</feature>
<feature type="transmembrane region" description="Helical" evidence="5">
    <location>
        <begin position="377"/>
        <end position="399"/>
    </location>
</feature>
<gene>
    <name evidence="7" type="ORF">C4520_19055</name>
</gene>
<reference evidence="7 8" key="1">
    <citation type="journal article" date="2017" name="ISME J.">
        <title>Energy and carbon metabolisms in a deep terrestrial subsurface fluid microbial community.</title>
        <authorList>
            <person name="Momper L."/>
            <person name="Jungbluth S.P."/>
            <person name="Lee M.D."/>
            <person name="Amend J.P."/>
        </authorList>
    </citation>
    <scope>NUCLEOTIDE SEQUENCE [LARGE SCALE GENOMIC DNA]</scope>
    <source>
        <strain evidence="7">SURF_5</strain>
    </source>
</reference>
<dbReference type="InterPro" id="IPR050382">
    <property type="entry name" value="MFS_Na/Anion_cotransporter"/>
</dbReference>
<feature type="transmembrane region" description="Helical" evidence="5">
    <location>
        <begin position="315"/>
        <end position="332"/>
    </location>
</feature>
<evidence type="ECO:0000256" key="5">
    <source>
        <dbReference type="SAM" id="Phobius"/>
    </source>
</evidence>
<feature type="domain" description="Major facilitator superfamily (MFS) profile" evidence="6">
    <location>
        <begin position="25"/>
        <end position="432"/>
    </location>
</feature>
<feature type="transmembrane region" description="Helical" evidence="5">
    <location>
        <begin position="158"/>
        <end position="180"/>
    </location>
</feature>
<dbReference type="AlphaFoldDB" id="A0A3A4NBV4"/>
<comment type="caution">
    <text evidence="7">The sequence shown here is derived from an EMBL/GenBank/DDBJ whole genome shotgun (WGS) entry which is preliminary data.</text>
</comment>
<dbReference type="GO" id="GO:0016020">
    <property type="term" value="C:membrane"/>
    <property type="evidence" value="ECO:0007669"/>
    <property type="project" value="UniProtKB-SubCell"/>
</dbReference>
<feature type="transmembrane region" description="Helical" evidence="5">
    <location>
        <begin position="291"/>
        <end position="308"/>
    </location>
</feature>
<dbReference type="PANTHER" id="PTHR11662:SF399">
    <property type="entry name" value="FI19708P1-RELATED"/>
    <property type="match status" value="1"/>
</dbReference>
<feature type="transmembrane region" description="Helical" evidence="5">
    <location>
        <begin position="249"/>
        <end position="271"/>
    </location>
</feature>
<dbReference type="PROSITE" id="PS50850">
    <property type="entry name" value="MFS"/>
    <property type="match status" value="1"/>
</dbReference>
<evidence type="ECO:0000256" key="2">
    <source>
        <dbReference type="ARBA" id="ARBA00022692"/>
    </source>
</evidence>
<evidence type="ECO:0000256" key="1">
    <source>
        <dbReference type="ARBA" id="ARBA00004141"/>
    </source>
</evidence>